<sequence length="36" mass="4294">MKEIKEVQMDNKVPAHIWEALTRLEESRLSEESHTK</sequence>
<proteinExistence type="predicted"/>
<protein>
    <submittedName>
        <fullName evidence="1">Uncharacterized protein</fullName>
    </submittedName>
</protein>
<accession>A0A6J5P037</accession>
<name>A0A6J5P037_9CAUD</name>
<dbReference type="EMBL" id="LR796766">
    <property type="protein sequence ID" value="CAB4164683.1"/>
    <property type="molecule type" value="Genomic_DNA"/>
</dbReference>
<reference evidence="1" key="1">
    <citation type="submission" date="2020-04" db="EMBL/GenBank/DDBJ databases">
        <authorList>
            <person name="Chiriac C."/>
            <person name="Salcher M."/>
            <person name="Ghai R."/>
            <person name="Kavagutti S V."/>
        </authorList>
    </citation>
    <scope>NUCLEOTIDE SEQUENCE</scope>
</reference>
<gene>
    <name evidence="1" type="ORF">UFOVP828_68</name>
</gene>
<organism evidence="1">
    <name type="scientific">uncultured Caudovirales phage</name>
    <dbReference type="NCBI Taxonomy" id="2100421"/>
    <lineage>
        <taxon>Viruses</taxon>
        <taxon>Duplodnaviria</taxon>
        <taxon>Heunggongvirae</taxon>
        <taxon>Uroviricota</taxon>
        <taxon>Caudoviricetes</taxon>
        <taxon>Peduoviridae</taxon>
        <taxon>Maltschvirus</taxon>
        <taxon>Maltschvirus maltsch</taxon>
    </lineage>
</organism>
<evidence type="ECO:0000313" key="1">
    <source>
        <dbReference type="EMBL" id="CAB4164683.1"/>
    </source>
</evidence>